<dbReference type="InterPro" id="IPR051082">
    <property type="entry name" value="Pentapeptide-BTB/POZ_domain"/>
</dbReference>
<dbReference type="SUPFAM" id="SSF141571">
    <property type="entry name" value="Pentapeptide repeat-like"/>
    <property type="match status" value="1"/>
</dbReference>
<evidence type="ECO:0000313" key="10">
    <source>
        <dbReference type="Proteomes" id="UP000588083"/>
    </source>
</evidence>
<sequence length="324" mass="37035">MANDLHLNLLKQGMAAWNRWRKENLRILPDLREAHLWDADLRGADLRGADLRGADLRGANLSGAKLTEVSLFRVNLTRVNLRGANLSGADLRQANFREADLNWADLSGADLSEANFREADLNWADLTNACLVETNFEKATLRYCRVYGISAWGLKLEQADQSNLIITDYEEPTITVDNLEVAQFIYLLLHSDKIRHVIDTITSKVVLILGRFMLERKAVLDAIREELRKRDYLPVLFDFEKPASRDITETVSTLAHMARFVIADITDARSIPQELERIVPDLPSVPVQPLLQASADEYGMFEHFKRYPWVLEIHHYRGCPETRI</sequence>
<evidence type="ECO:0000313" key="5">
    <source>
        <dbReference type="EMBL" id="GFP40158.1"/>
    </source>
</evidence>
<dbReference type="Proteomes" id="UP000574717">
    <property type="component" value="Unassembled WGS sequence"/>
</dbReference>
<dbReference type="Proteomes" id="UP000569018">
    <property type="component" value="Unassembled WGS sequence"/>
</dbReference>
<comment type="caution">
    <text evidence="3">The sequence shown here is derived from an EMBL/GenBank/DDBJ whole genome shotgun (WGS) entry which is preliminary data.</text>
</comment>
<evidence type="ECO:0000313" key="9">
    <source>
        <dbReference type="Proteomes" id="UP000585609"/>
    </source>
</evidence>
<evidence type="ECO:0000313" key="2">
    <source>
        <dbReference type="EMBL" id="GFP23698.1"/>
    </source>
</evidence>
<keyword evidence="10" id="KW-1185">Reference proteome</keyword>
<dbReference type="Proteomes" id="UP000585609">
    <property type="component" value="Unassembled WGS sequence"/>
</dbReference>
<dbReference type="Pfam" id="PF00805">
    <property type="entry name" value="Pentapeptide"/>
    <property type="match status" value="2"/>
</dbReference>
<dbReference type="Proteomes" id="UP000561271">
    <property type="component" value="Unassembled WGS sequence"/>
</dbReference>
<evidence type="ECO:0008006" key="11">
    <source>
        <dbReference type="Google" id="ProtNLM"/>
    </source>
</evidence>
<protein>
    <recommendedName>
        <fullName evidence="11">Pentapeptide repeat-containing protein</fullName>
    </recommendedName>
</protein>
<dbReference type="EMBL" id="BLRZ01000160">
    <property type="protein sequence ID" value="GFP31079.1"/>
    <property type="molecule type" value="Genomic_DNA"/>
</dbReference>
<evidence type="ECO:0000313" key="7">
    <source>
        <dbReference type="Proteomes" id="UP000569018"/>
    </source>
</evidence>
<dbReference type="EMBL" id="BLRW01000170">
    <property type="protein sequence ID" value="GFP23698.1"/>
    <property type="molecule type" value="Genomic_DNA"/>
</dbReference>
<organism evidence="3 10">
    <name type="scientific">Candidatus Hakubella thermalkaliphila</name>
    <dbReference type="NCBI Taxonomy" id="2754717"/>
    <lineage>
        <taxon>Bacteria</taxon>
        <taxon>Bacillati</taxon>
        <taxon>Actinomycetota</taxon>
        <taxon>Actinomycetota incertae sedis</taxon>
        <taxon>Candidatus Hakubellales</taxon>
        <taxon>Candidatus Hakubellaceae</taxon>
        <taxon>Candidatus Hakubella</taxon>
    </lineage>
</organism>
<dbReference type="EMBL" id="BLSC01000127">
    <property type="protein sequence ID" value="GFP37653.1"/>
    <property type="molecule type" value="Genomic_DNA"/>
</dbReference>
<proteinExistence type="predicted"/>
<evidence type="ECO:0000313" key="3">
    <source>
        <dbReference type="EMBL" id="GFP31079.1"/>
    </source>
</evidence>
<evidence type="ECO:0000313" key="8">
    <source>
        <dbReference type="Proteomes" id="UP000574717"/>
    </source>
</evidence>
<dbReference type="Gene3D" id="2.160.20.80">
    <property type="entry name" value="E3 ubiquitin-protein ligase SopA"/>
    <property type="match status" value="1"/>
</dbReference>
<dbReference type="AlphaFoldDB" id="A0A6V8PEC1"/>
<evidence type="ECO:0000313" key="6">
    <source>
        <dbReference type="Proteomes" id="UP000561271"/>
    </source>
</evidence>
<name>A0A6V8PEC1_9ACTN</name>
<dbReference type="PANTHER" id="PTHR14136">
    <property type="entry name" value="BTB_POZ DOMAIN-CONTAINING PROTEIN KCTD9"/>
    <property type="match status" value="1"/>
</dbReference>
<dbReference type="PANTHER" id="PTHR14136:SF17">
    <property type="entry name" value="BTB_POZ DOMAIN-CONTAINING PROTEIN KCTD9"/>
    <property type="match status" value="1"/>
</dbReference>
<evidence type="ECO:0000313" key="4">
    <source>
        <dbReference type="EMBL" id="GFP37653.1"/>
    </source>
</evidence>
<accession>A0A6V8PEC1</accession>
<dbReference type="EMBL" id="BLSD01000156">
    <property type="protein sequence ID" value="GFP40158.1"/>
    <property type="molecule type" value="Genomic_DNA"/>
</dbReference>
<reference evidence="6 7" key="1">
    <citation type="journal article" date="2020" name="Front. Microbiol.">
        <title>Single-cell genomics of novel Actinobacteria with the Wood-Ljungdahl pathway discovered in a serpentinizing system.</title>
        <authorList>
            <person name="Merino N."/>
            <person name="Kawai M."/>
            <person name="Boyd E.S."/>
            <person name="Colman D.R."/>
            <person name="McGlynn S.E."/>
            <person name="Nealson K.H."/>
            <person name="Kurokawa K."/>
            <person name="Hongoh Y."/>
        </authorList>
    </citation>
    <scope>NUCLEOTIDE SEQUENCE [LARGE SCALE GENOMIC DNA]</scope>
    <source>
        <strain evidence="1 8">S03</strain>
        <strain evidence="2 9">S09_30</strain>
        <strain evidence="3 10">S34</strain>
        <strain evidence="4 6">S44</strain>
        <strain evidence="5 7">S47</strain>
    </source>
</reference>
<dbReference type="EMBL" id="BLRU01000126">
    <property type="protein sequence ID" value="GFP19716.1"/>
    <property type="molecule type" value="Genomic_DNA"/>
</dbReference>
<evidence type="ECO:0000313" key="1">
    <source>
        <dbReference type="EMBL" id="GFP19716.1"/>
    </source>
</evidence>
<dbReference type="Proteomes" id="UP000588083">
    <property type="component" value="Unassembled WGS sequence"/>
</dbReference>
<gene>
    <name evidence="1" type="ORF">HKBW3S03_01221</name>
    <name evidence="2" type="ORF">HKBW3S09_01163</name>
    <name evidence="3" type="ORF">HKBW3S34_01998</name>
    <name evidence="4" type="ORF">HKBW3S44_01330</name>
    <name evidence="5" type="ORF">HKBW3S47_01855</name>
</gene>
<dbReference type="RefSeq" id="WP_246273361.1">
    <property type="nucleotide sequence ID" value="NZ_BLRU01000126.1"/>
</dbReference>
<dbReference type="InterPro" id="IPR001646">
    <property type="entry name" value="5peptide_repeat"/>
</dbReference>